<proteinExistence type="predicted"/>
<organism evidence="1 2">
    <name type="scientific">Laccaria amethystina LaAM-08-1</name>
    <dbReference type="NCBI Taxonomy" id="1095629"/>
    <lineage>
        <taxon>Eukaryota</taxon>
        <taxon>Fungi</taxon>
        <taxon>Dikarya</taxon>
        <taxon>Basidiomycota</taxon>
        <taxon>Agaricomycotina</taxon>
        <taxon>Agaricomycetes</taxon>
        <taxon>Agaricomycetidae</taxon>
        <taxon>Agaricales</taxon>
        <taxon>Agaricineae</taxon>
        <taxon>Hydnangiaceae</taxon>
        <taxon>Laccaria</taxon>
    </lineage>
</organism>
<name>A0A0C9XIA0_9AGAR</name>
<evidence type="ECO:0000313" key="1">
    <source>
        <dbReference type="EMBL" id="KIK01259.1"/>
    </source>
</evidence>
<dbReference type="Proteomes" id="UP000054477">
    <property type="component" value="Unassembled WGS sequence"/>
</dbReference>
<reference evidence="2" key="2">
    <citation type="submission" date="2015-01" db="EMBL/GenBank/DDBJ databases">
        <title>Evolutionary Origins and Diversification of the Mycorrhizal Mutualists.</title>
        <authorList>
            <consortium name="DOE Joint Genome Institute"/>
            <consortium name="Mycorrhizal Genomics Consortium"/>
            <person name="Kohler A."/>
            <person name="Kuo A."/>
            <person name="Nagy L.G."/>
            <person name="Floudas D."/>
            <person name="Copeland A."/>
            <person name="Barry K.W."/>
            <person name="Cichocki N."/>
            <person name="Veneault-Fourrey C."/>
            <person name="LaButti K."/>
            <person name="Lindquist E.A."/>
            <person name="Lipzen A."/>
            <person name="Lundell T."/>
            <person name="Morin E."/>
            <person name="Murat C."/>
            <person name="Riley R."/>
            <person name="Ohm R."/>
            <person name="Sun H."/>
            <person name="Tunlid A."/>
            <person name="Henrissat B."/>
            <person name="Grigoriev I.V."/>
            <person name="Hibbett D.S."/>
            <person name="Martin F."/>
        </authorList>
    </citation>
    <scope>NUCLEOTIDE SEQUENCE [LARGE SCALE GENOMIC DNA]</scope>
    <source>
        <strain evidence="2">LaAM-08-1</strain>
    </source>
</reference>
<dbReference type="EMBL" id="KN838609">
    <property type="protein sequence ID" value="KIK01259.1"/>
    <property type="molecule type" value="Genomic_DNA"/>
</dbReference>
<dbReference type="HOGENOM" id="CLU_1635679_0_0_1"/>
<accession>A0A0C9XIA0</accession>
<keyword evidence="2" id="KW-1185">Reference proteome</keyword>
<reference evidence="1 2" key="1">
    <citation type="submission" date="2014-04" db="EMBL/GenBank/DDBJ databases">
        <authorList>
            <consortium name="DOE Joint Genome Institute"/>
            <person name="Kuo A."/>
            <person name="Kohler A."/>
            <person name="Nagy L.G."/>
            <person name="Floudas D."/>
            <person name="Copeland A."/>
            <person name="Barry K.W."/>
            <person name="Cichocki N."/>
            <person name="Veneault-Fourrey C."/>
            <person name="LaButti K."/>
            <person name="Lindquist E.A."/>
            <person name="Lipzen A."/>
            <person name="Lundell T."/>
            <person name="Morin E."/>
            <person name="Murat C."/>
            <person name="Sun H."/>
            <person name="Tunlid A."/>
            <person name="Henrissat B."/>
            <person name="Grigoriev I.V."/>
            <person name="Hibbett D.S."/>
            <person name="Martin F."/>
            <person name="Nordberg H.P."/>
            <person name="Cantor M.N."/>
            <person name="Hua S.X."/>
        </authorList>
    </citation>
    <scope>NUCLEOTIDE SEQUENCE [LARGE SCALE GENOMIC DNA]</scope>
    <source>
        <strain evidence="1 2">LaAM-08-1</strain>
    </source>
</reference>
<sequence length="162" mass="18181">MPTWDIPRILGTLLCELWPRLEALADNFKYSPRELANKKTQPSYLSDNSGSTSKCMKYQATIKQLTDSESLTPSFPLRGRAVSFSQPPVLRSSSTTTGSLYRHQSPTFILRNRSASQRRVSKSLVFSYMAGANAADGAKKQFRGVNERGFQNFPCVVSHFHQ</sequence>
<dbReference type="AlphaFoldDB" id="A0A0C9XIA0"/>
<protein>
    <submittedName>
        <fullName evidence="1">Unplaced genomic scaffold K443scaffold_74, whole genome shotgun sequence</fullName>
    </submittedName>
</protein>
<gene>
    <name evidence="1" type="ORF">K443DRAFT_573822</name>
</gene>
<evidence type="ECO:0000313" key="2">
    <source>
        <dbReference type="Proteomes" id="UP000054477"/>
    </source>
</evidence>